<organism evidence="4 5">
    <name type="scientific">Caldimonas brevitalea</name>
    <dbReference type="NCBI Taxonomy" id="413882"/>
    <lineage>
        <taxon>Bacteria</taxon>
        <taxon>Pseudomonadati</taxon>
        <taxon>Pseudomonadota</taxon>
        <taxon>Betaproteobacteria</taxon>
        <taxon>Burkholderiales</taxon>
        <taxon>Sphaerotilaceae</taxon>
        <taxon>Caldimonas</taxon>
    </lineage>
</organism>
<evidence type="ECO:0000313" key="5">
    <source>
        <dbReference type="Proteomes" id="UP000035352"/>
    </source>
</evidence>
<dbReference type="STRING" id="413882.AAW51_0833"/>
<accession>A0A0G3BDN1</accession>
<reference evidence="4 5" key="1">
    <citation type="submission" date="2015-05" db="EMBL/GenBank/DDBJ databases">
        <authorList>
            <person name="Tang B."/>
            <person name="Yu Y."/>
        </authorList>
    </citation>
    <scope>NUCLEOTIDE SEQUENCE [LARGE SCALE GENOMIC DNA]</scope>
    <source>
        <strain evidence="4 5">DSM 7029</strain>
    </source>
</reference>
<keyword evidence="2" id="KW-0732">Signal</keyword>
<feature type="domain" description="Leucine-binding protein" evidence="3">
    <location>
        <begin position="46"/>
        <end position="387"/>
    </location>
</feature>
<dbReference type="KEGG" id="pbh:AAW51_0833"/>
<dbReference type="InterPro" id="IPR028082">
    <property type="entry name" value="Peripla_BP_I"/>
</dbReference>
<sequence length="415" mass="45228">MLTSPDGEWLLGWRRQARRWTGRVALAAAGVAWTASAQGAGEVRGEVRVAHIYSQTGPLEAYGRQTAIGFRLGLEYATGGTMTVASKRLAVVEHDDKGQPELGRALLAAAYSTGKADLAVGPTSSAVALAMLPVAAEHRKILIVEPAAADAITGERWNRYVFRTGRNSSQDAIANAIALDRPGLKLATLAQDSPFGRDGVRAFRAAIRRGQVVHEEYLPANTEDFTSAAQRLAERLQDQPGRKVVWVLWAGTGNPYSMADADLRQRGIELSTGGNTFEGMRQFNRLPGMQGATHYYYAFSRSRPNLWLVNQHFLRYQQPPDLFTAGGFAAAMAVVSALQRTGGGTEAQQLIRVMEGMSFDTPKGTMTLRREDHQALQSMYHFRVAAGASAGQVPDLRLVREIPAEDIAVPVRNRR</sequence>
<keyword evidence="5" id="KW-1185">Reference proteome</keyword>
<name>A0A0G3BDN1_9BURK</name>
<dbReference type="SUPFAM" id="SSF53822">
    <property type="entry name" value="Periplasmic binding protein-like I"/>
    <property type="match status" value="1"/>
</dbReference>
<dbReference type="Proteomes" id="UP000035352">
    <property type="component" value="Chromosome"/>
</dbReference>
<dbReference type="Gene3D" id="3.40.50.2300">
    <property type="match status" value="2"/>
</dbReference>
<protein>
    <submittedName>
        <fullName evidence="4">ABC transporter permease</fullName>
    </submittedName>
</protein>
<evidence type="ECO:0000313" key="4">
    <source>
        <dbReference type="EMBL" id="AKJ27524.1"/>
    </source>
</evidence>
<evidence type="ECO:0000256" key="2">
    <source>
        <dbReference type="ARBA" id="ARBA00022729"/>
    </source>
</evidence>
<dbReference type="Pfam" id="PF13458">
    <property type="entry name" value="Peripla_BP_6"/>
    <property type="match status" value="1"/>
</dbReference>
<evidence type="ECO:0000256" key="1">
    <source>
        <dbReference type="ARBA" id="ARBA00010062"/>
    </source>
</evidence>
<dbReference type="PANTHER" id="PTHR30483:SF6">
    <property type="entry name" value="PERIPLASMIC BINDING PROTEIN OF ABC TRANSPORTER FOR NATURAL AMINO ACIDS"/>
    <property type="match status" value="1"/>
</dbReference>
<dbReference type="InterPro" id="IPR051010">
    <property type="entry name" value="BCAA_transport"/>
</dbReference>
<dbReference type="InterPro" id="IPR028081">
    <property type="entry name" value="Leu-bd"/>
</dbReference>
<dbReference type="CDD" id="cd06328">
    <property type="entry name" value="PBP1_SBP-like"/>
    <property type="match status" value="1"/>
</dbReference>
<dbReference type="PANTHER" id="PTHR30483">
    <property type="entry name" value="LEUCINE-SPECIFIC-BINDING PROTEIN"/>
    <property type="match status" value="1"/>
</dbReference>
<evidence type="ECO:0000259" key="3">
    <source>
        <dbReference type="Pfam" id="PF13458"/>
    </source>
</evidence>
<dbReference type="RefSeq" id="WP_083438072.1">
    <property type="nucleotide sequence ID" value="NZ_CP011371.1"/>
</dbReference>
<comment type="similarity">
    <text evidence="1">Belongs to the leucine-binding protein family.</text>
</comment>
<dbReference type="EMBL" id="CP011371">
    <property type="protein sequence ID" value="AKJ27524.1"/>
    <property type="molecule type" value="Genomic_DNA"/>
</dbReference>
<proteinExistence type="inferred from homology"/>
<dbReference type="AlphaFoldDB" id="A0A0G3BDN1"/>
<dbReference type="PATRIC" id="fig|413882.6.peg.883"/>
<dbReference type="OrthoDB" id="9794229at2"/>
<gene>
    <name evidence="4" type="primary">livK</name>
    <name evidence="4" type="ORF">AAW51_0833</name>
</gene>